<dbReference type="InterPro" id="IPR006073">
    <property type="entry name" value="GTP-bd"/>
</dbReference>
<dbReference type="SUPFAM" id="SSF52540">
    <property type="entry name" value="P-loop containing nucleoside triphosphate hydrolases"/>
    <property type="match status" value="1"/>
</dbReference>
<dbReference type="Gene3D" id="3.40.50.300">
    <property type="entry name" value="P-loop containing nucleotide triphosphate hydrolases"/>
    <property type="match status" value="1"/>
</dbReference>
<dbReference type="Pfam" id="PF01926">
    <property type="entry name" value="MMR_HSR1"/>
    <property type="match status" value="1"/>
</dbReference>
<dbReference type="Proteomes" id="UP001295740">
    <property type="component" value="Unassembled WGS sequence"/>
</dbReference>
<organism evidence="2 3">
    <name type="scientific">Anthostomella pinea</name>
    <dbReference type="NCBI Taxonomy" id="933095"/>
    <lineage>
        <taxon>Eukaryota</taxon>
        <taxon>Fungi</taxon>
        <taxon>Dikarya</taxon>
        <taxon>Ascomycota</taxon>
        <taxon>Pezizomycotina</taxon>
        <taxon>Sordariomycetes</taxon>
        <taxon>Xylariomycetidae</taxon>
        <taxon>Xylariales</taxon>
        <taxon>Xylariaceae</taxon>
        <taxon>Anthostomella</taxon>
    </lineage>
</organism>
<dbReference type="EMBL" id="CAUWAG010000007">
    <property type="protein sequence ID" value="CAJ2505077.1"/>
    <property type="molecule type" value="Genomic_DNA"/>
</dbReference>
<feature type="domain" description="G" evidence="1">
    <location>
        <begin position="8"/>
        <end position="73"/>
    </location>
</feature>
<name>A0AAI8VCC0_9PEZI</name>
<evidence type="ECO:0000313" key="2">
    <source>
        <dbReference type="EMBL" id="CAJ2505077.1"/>
    </source>
</evidence>
<comment type="caution">
    <text evidence="2">The sequence shown here is derived from an EMBL/GenBank/DDBJ whole genome shotgun (WGS) entry which is preliminary data.</text>
</comment>
<gene>
    <name evidence="2" type="ORF">KHLLAP_LOCUS5545</name>
</gene>
<dbReference type="GO" id="GO:0005525">
    <property type="term" value="F:GTP binding"/>
    <property type="evidence" value="ECO:0007669"/>
    <property type="project" value="InterPro"/>
</dbReference>
<evidence type="ECO:0000259" key="1">
    <source>
        <dbReference type="Pfam" id="PF01926"/>
    </source>
</evidence>
<evidence type="ECO:0000313" key="3">
    <source>
        <dbReference type="Proteomes" id="UP001295740"/>
    </source>
</evidence>
<dbReference type="CDD" id="cd00882">
    <property type="entry name" value="Ras_like_GTPase"/>
    <property type="match status" value="1"/>
</dbReference>
<dbReference type="InterPro" id="IPR027417">
    <property type="entry name" value="P-loop_NTPase"/>
</dbReference>
<keyword evidence="3" id="KW-1185">Reference proteome</keyword>
<sequence>MSDGILRLAVFGMTGAGKTSFINKATGAQLEVGGSGNSCTKDVQYGETTVNAKKVLLLDTPGFDDSGGRDADIFVEISKWLAVAEASGTSVDGVIIMQPINKPRVTDSEQKKTQLFKKIVGGAFYPKVAFGDVPTGAKVLRFENTERSARDVVLHFMGLNSNPYPRTRLLLQEELVQADGRLNDTSACRELDIMLGQKTRSFQVQINQGRVASTPELQGRVNDISKKRSWLKTIKINGKDLLKTFGKWAGGAVVSTALGLLCEVM</sequence>
<accession>A0AAI8VCC0</accession>
<protein>
    <submittedName>
        <fullName evidence="2">Uu.00g124710.m01.CDS01</fullName>
    </submittedName>
</protein>
<proteinExistence type="predicted"/>
<dbReference type="AlphaFoldDB" id="A0AAI8VCC0"/>
<reference evidence="2" key="1">
    <citation type="submission" date="2023-10" db="EMBL/GenBank/DDBJ databases">
        <authorList>
            <person name="Hackl T."/>
        </authorList>
    </citation>
    <scope>NUCLEOTIDE SEQUENCE</scope>
</reference>